<dbReference type="EMBL" id="CZVV01000003">
    <property type="protein sequence ID" value="CUS96358.1"/>
    <property type="molecule type" value="Genomic_DNA"/>
</dbReference>
<comment type="caution">
    <text evidence="3">The sequence shown here is derived from an EMBL/GenBank/DDBJ whole genome shotgun (WGS) entry which is preliminary data.</text>
</comment>
<gene>
    <name evidence="3" type="ORF">JGI25_00091</name>
</gene>
<accession>A0A916LI31</accession>
<dbReference type="Proteomes" id="UP000243105">
    <property type="component" value="Unassembled WGS sequence"/>
</dbReference>
<feature type="transmembrane region" description="Helical" evidence="2">
    <location>
        <begin position="6"/>
        <end position="27"/>
    </location>
</feature>
<dbReference type="AlphaFoldDB" id="A0A916LI31"/>
<evidence type="ECO:0000256" key="1">
    <source>
        <dbReference type="SAM" id="Coils"/>
    </source>
</evidence>
<keyword evidence="2" id="KW-1133">Transmembrane helix</keyword>
<evidence type="ECO:0000256" key="2">
    <source>
        <dbReference type="SAM" id="Phobius"/>
    </source>
</evidence>
<evidence type="ECO:0000313" key="4">
    <source>
        <dbReference type="Proteomes" id="UP000243105"/>
    </source>
</evidence>
<reference evidence="3 4" key="1">
    <citation type="submission" date="2015-11" db="EMBL/GenBank/DDBJ databases">
        <authorList>
            <person name="Varghese N."/>
        </authorList>
    </citation>
    <scope>NUCLEOTIDE SEQUENCE [LARGE SCALE GENOMIC DNA]</scope>
    <source>
        <strain evidence="3 4">JGI-25</strain>
    </source>
</reference>
<protein>
    <submittedName>
        <fullName evidence="3">Uncharacterized protein</fullName>
    </submittedName>
</protein>
<keyword evidence="1" id="KW-0175">Coiled coil</keyword>
<feature type="coiled-coil region" evidence="1">
    <location>
        <begin position="29"/>
        <end position="110"/>
    </location>
</feature>
<organism evidence="3 4">
    <name type="scientific">Kryptobacter tengchongensis</name>
    <dbReference type="NCBI Taxonomy" id="1643429"/>
    <lineage>
        <taxon>Bacteria</taxon>
        <taxon>Pseudomonadati</taxon>
        <taxon>Candidatus Kryptoniota</taxon>
        <taxon>Candidatus Kryptobacter</taxon>
    </lineage>
</organism>
<evidence type="ECO:0000313" key="3">
    <source>
        <dbReference type="EMBL" id="CUS96358.1"/>
    </source>
</evidence>
<dbReference type="RefSeq" id="WP_072263462.1">
    <property type="nucleotide sequence ID" value="NZ_CZVV01000003.1"/>
</dbReference>
<name>A0A916LI31_KRYT1</name>
<keyword evidence="2" id="KW-0472">Membrane</keyword>
<keyword evidence="2" id="KW-0812">Transmembrane</keyword>
<proteinExistence type="predicted"/>
<sequence length="161" mass="19603">MSFYDVLALGGVMATILGLFLTLYAIINNRTLKAEARNINELISQFRKEHHETMRIMSGNLDEFRREHRETMQVMSEKLDEFRREHRETMRIMSEKLDEFRREHRETMERWGKEHAEMIRIMSEKLDEFRRSHEETIKYIANLIVTNGERTRQEIRKKTKR</sequence>